<evidence type="ECO:0000313" key="9">
    <source>
        <dbReference type="EnsemblPlants" id="EMT12121"/>
    </source>
</evidence>
<evidence type="ECO:0000256" key="2">
    <source>
        <dbReference type="ARBA" id="ARBA00006279"/>
    </source>
</evidence>
<evidence type="ECO:0000256" key="1">
    <source>
        <dbReference type="ARBA" id="ARBA00004141"/>
    </source>
</evidence>
<comment type="caution">
    <text evidence="7">Lacks conserved residue(s) required for the propagation of feature annotation.</text>
</comment>
<feature type="transmembrane region" description="Helical" evidence="7">
    <location>
        <begin position="282"/>
        <end position="305"/>
    </location>
</feature>
<feature type="compositionally biased region" description="Basic and acidic residues" evidence="8">
    <location>
        <begin position="524"/>
        <end position="533"/>
    </location>
</feature>
<name>M8BDR1_AEGTA</name>
<accession>M8BDR1</accession>
<keyword evidence="6 7" id="KW-0472">Membrane</keyword>
<dbReference type="Pfam" id="PF06963">
    <property type="entry name" value="FPN1"/>
    <property type="match status" value="2"/>
</dbReference>
<evidence type="ECO:0000256" key="4">
    <source>
        <dbReference type="ARBA" id="ARBA00022692"/>
    </source>
</evidence>
<feature type="transmembrane region" description="Helical" evidence="7">
    <location>
        <begin position="392"/>
        <end position="412"/>
    </location>
</feature>
<evidence type="ECO:0000256" key="5">
    <source>
        <dbReference type="ARBA" id="ARBA00022989"/>
    </source>
</evidence>
<keyword evidence="4 7" id="KW-0812">Transmembrane</keyword>
<dbReference type="CDD" id="cd17480">
    <property type="entry name" value="MFS_SLC40A1_like"/>
    <property type="match status" value="1"/>
</dbReference>
<feature type="transmembrane region" description="Helical" evidence="7">
    <location>
        <begin position="20"/>
        <end position="40"/>
    </location>
</feature>
<sequence>MWEFSVGLYMIRIWPGSLLFAAVYGVVEASSVVVFGPMVGTLVERLTYLQVLGLWLLVQSLSFITAGVSVTGLLIYDQLKDTSFPVFLALVVVTNLSGALAALSTLAGTILIEREWVVVICGGHPPAVLTKTNSMIRRIDLSCKLLAPVLSGFIISFVSTQASAVALALWNLASVWLQYWLFVSVYNGVPALSEDVQLRRESTSALVVAPADEEVQGCGQDAPDWRVGVTERLSILPCWDSWAVYMRQEVMLPGVALAILYFTVLSFGTLMTATLDWKGIPAYVISLARGFSAVVGIAATLLYPVVHSWVSTLRTGLCDGVASAWVLMAGVAASRLGLWMFDLAVMQLMQDSVPDSDRCVVGGVQNSLQSMFDLLTYIMGIIVSDPKDFSELIVLSFLLVTCAALMYTLHVYRVRKHLLHLDKIFAKMGWTNDANGAGSRRRSAGTGGYANAIAWVPQTNAILFRPQDPPAHRTGSRGATPSDDGMLTTLKHGWRLGPGHQREVFEHNQLVEPSSAREHHRRGKDPTHDEKKLSITKTHPHNQQHRTLLTRRSLQGGNDDTTPPPPSLEPVRPMVFTQSSW</sequence>
<evidence type="ECO:0000256" key="6">
    <source>
        <dbReference type="ARBA" id="ARBA00023136"/>
    </source>
</evidence>
<proteinExistence type="inferred from homology"/>
<feature type="region of interest" description="Disordered" evidence="8">
    <location>
        <begin position="507"/>
        <end position="581"/>
    </location>
</feature>
<feature type="transmembrane region" description="Helical" evidence="7">
    <location>
        <begin position="87"/>
        <end position="112"/>
    </location>
</feature>
<dbReference type="Gene3D" id="1.20.1250.20">
    <property type="entry name" value="MFS general substrate transporter like domains"/>
    <property type="match status" value="1"/>
</dbReference>
<keyword evidence="7" id="KW-0406">Ion transport</keyword>
<keyword evidence="5 7" id="KW-1133">Transmembrane helix</keyword>
<evidence type="ECO:0000256" key="7">
    <source>
        <dbReference type="RuleBase" id="RU365065"/>
    </source>
</evidence>
<dbReference type="EnsemblPlants" id="EMT12121">
    <property type="protein sequence ID" value="EMT12121"/>
    <property type="gene ID" value="F775_19540"/>
</dbReference>
<comment type="function">
    <text evidence="7">May be involved in iron transport and iron homeostasis.</text>
</comment>
<organism evidence="9">
    <name type="scientific">Aegilops tauschii</name>
    <name type="common">Tausch's goatgrass</name>
    <name type="synonym">Aegilops squarrosa</name>
    <dbReference type="NCBI Taxonomy" id="37682"/>
    <lineage>
        <taxon>Eukaryota</taxon>
        <taxon>Viridiplantae</taxon>
        <taxon>Streptophyta</taxon>
        <taxon>Embryophyta</taxon>
        <taxon>Tracheophyta</taxon>
        <taxon>Spermatophyta</taxon>
        <taxon>Magnoliopsida</taxon>
        <taxon>Liliopsida</taxon>
        <taxon>Poales</taxon>
        <taxon>Poaceae</taxon>
        <taxon>BOP clade</taxon>
        <taxon>Pooideae</taxon>
        <taxon>Triticodae</taxon>
        <taxon>Triticeae</taxon>
        <taxon>Triticinae</taxon>
        <taxon>Aegilops</taxon>
    </lineage>
</organism>
<dbReference type="AlphaFoldDB" id="M8BDR1"/>
<feature type="transmembrane region" description="Helical" evidence="7">
    <location>
        <begin position="145"/>
        <end position="170"/>
    </location>
</feature>
<dbReference type="InterPro" id="IPR036259">
    <property type="entry name" value="MFS_trans_sf"/>
</dbReference>
<feature type="compositionally biased region" description="Polar residues" evidence="8">
    <location>
        <begin position="545"/>
        <end position="561"/>
    </location>
</feature>
<protein>
    <recommendedName>
        <fullName evidence="7">Solute carrier family 40 member</fullName>
    </recommendedName>
</protein>
<dbReference type="InterPro" id="IPR009716">
    <property type="entry name" value="Ferroportin-1"/>
</dbReference>
<evidence type="ECO:0000256" key="8">
    <source>
        <dbReference type="SAM" id="MobiDB-lite"/>
    </source>
</evidence>
<feature type="transmembrane region" description="Helical" evidence="7">
    <location>
        <begin position="52"/>
        <end position="75"/>
    </location>
</feature>
<reference evidence="9" key="1">
    <citation type="submission" date="2015-06" db="UniProtKB">
        <authorList>
            <consortium name="EnsemblPlants"/>
        </authorList>
    </citation>
    <scope>IDENTIFICATION</scope>
</reference>
<evidence type="ECO:0000256" key="3">
    <source>
        <dbReference type="ARBA" id="ARBA00022448"/>
    </source>
</evidence>
<feature type="transmembrane region" description="Helical" evidence="7">
    <location>
        <begin position="250"/>
        <end position="270"/>
    </location>
</feature>
<comment type="subcellular location">
    <subcellularLocation>
        <location evidence="1 7">Membrane</location>
        <topology evidence="1 7">Multi-pass membrane protein</topology>
    </subcellularLocation>
</comment>
<dbReference type="PANTHER" id="PTHR11660">
    <property type="entry name" value="SOLUTE CARRIER FAMILY 40 MEMBER"/>
    <property type="match status" value="1"/>
</dbReference>
<dbReference type="GO" id="GO:0005381">
    <property type="term" value="F:iron ion transmembrane transporter activity"/>
    <property type="evidence" value="ECO:0007669"/>
    <property type="project" value="UniProtKB-UniRule"/>
</dbReference>
<dbReference type="SUPFAM" id="SSF103473">
    <property type="entry name" value="MFS general substrate transporter"/>
    <property type="match status" value="1"/>
</dbReference>
<feature type="region of interest" description="Disordered" evidence="8">
    <location>
        <begin position="464"/>
        <end position="493"/>
    </location>
</feature>
<keyword evidence="3 7" id="KW-0813">Transport</keyword>
<comment type="similarity">
    <text evidence="2 7">Belongs to the ferroportin (FP) (TC 2.A.100) family. SLC40A subfamily.</text>
</comment>
<dbReference type="PANTHER" id="PTHR11660:SF57">
    <property type="entry name" value="SOLUTE CARRIER FAMILY 40 MEMBER"/>
    <property type="match status" value="1"/>
</dbReference>
<dbReference type="GO" id="GO:0016020">
    <property type="term" value="C:membrane"/>
    <property type="evidence" value="ECO:0007669"/>
    <property type="project" value="UniProtKB-SubCell"/>
</dbReference>
<feature type="transmembrane region" description="Helical" evidence="7">
    <location>
        <begin position="317"/>
        <end position="341"/>
    </location>
</feature>